<evidence type="ECO:0000313" key="1">
    <source>
        <dbReference type="EMBL" id="KAK2872774.1"/>
    </source>
</evidence>
<reference evidence="1" key="1">
    <citation type="submission" date="2023-08" db="EMBL/GenBank/DDBJ databases">
        <title>Chromosome-level Genome Assembly of mud carp (Cirrhinus molitorella).</title>
        <authorList>
            <person name="Liu H."/>
        </authorList>
    </citation>
    <scope>NUCLEOTIDE SEQUENCE</scope>
    <source>
        <strain evidence="1">Prfri</strain>
        <tissue evidence="1">Muscle</tissue>
    </source>
</reference>
<organism evidence="1 2">
    <name type="scientific">Cirrhinus molitorella</name>
    <name type="common">mud carp</name>
    <dbReference type="NCBI Taxonomy" id="172907"/>
    <lineage>
        <taxon>Eukaryota</taxon>
        <taxon>Metazoa</taxon>
        <taxon>Chordata</taxon>
        <taxon>Craniata</taxon>
        <taxon>Vertebrata</taxon>
        <taxon>Euteleostomi</taxon>
        <taxon>Actinopterygii</taxon>
        <taxon>Neopterygii</taxon>
        <taxon>Teleostei</taxon>
        <taxon>Ostariophysi</taxon>
        <taxon>Cypriniformes</taxon>
        <taxon>Cyprinidae</taxon>
        <taxon>Labeoninae</taxon>
        <taxon>Labeonini</taxon>
        <taxon>Cirrhinus</taxon>
    </lineage>
</organism>
<protein>
    <submittedName>
        <fullName evidence="1">Uncharacterized protein</fullName>
    </submittedName>
</protein>
<evidence type="ECO:0000313" key="2">
    <source>
        <dbReference type="Proteomes" id="UP001187343"/>
    </source>
</evidence>
<accession>A0AA88PA12</accession>
<dbReference type="Proteomes" id="UP001187343">
    <property type="component" value="Unassembled WGS sequence"/>
</dbReference>
<dbReference type="EMBL" id="JAUYZG010000022">
    <property type="protein sequence ID" value="KAK2872774.1"/>
    <property type="molecule type" value="Genomic_DNA"/>
</dbReference>
<gene>
    <name evidence="1" type="ORF">Q8A67_022671</name>
</gene>
<sequence length="95" mass="10587">MLKTLPYCLNQQNISHSSPSPFLLWLRGACKHNKIVEFSSAEAATDVAGLRSSEKAAYYHIPGRRLVNRSSVRAACGPEVEQRITELLLFTLLSK</sequence>
<keyword evidence="2" id="KW-1185">Reference proteome</keyword>
<name>A0AA88PA12_9TELE</name>
<comment type="caution">
    <text evidence="1">The sequence shown here is derived from an EMBL/GenBank/DDBJ whole genome shotgun (WGS) entry which is preliminary data.</text>
</comment>
<dbReference type="AlphaFoldDB" id="A0AA88PA12"/>
<proteinExistence type="predicted"/>